<feature type="transmembrane region" description="Helical" evidence="4">
    <location>
        <begin position="72"/>
        <end position="91"/>
    </location>
</feature>
<dbReference type="RefSeq" id="WP_167637051.1">
    <property type="nucleotide sequence ID" value="NZ_JAATOP010000002.1"/>
</dbReference>
<feature type="transmembrane region" description="Helical" evidence="4">
    <location>
        <begin position="240"/>
        <end position="260"/>
    </location>
</feature>
<keyword evidence="4" id="KW-0472">Membrane</keyword>
<accession>A0ABX0VV57</accession>
<protein>
    <submittedName>
        <fullName evidence="5">ABC transporter permease</fullName>
    </submittedName>
</protein>
<dbReference type="Proteomes" id="UP000709466">
    <property type="component" value="Unassembled WGS sequence"/>
</dbReference>
<reference evidence="5 6" key="1">
    <citation type="submission" date="2020-03" db="EMBL/GenBank/DDBJ databases">
        <title>Bacterial isolates of synthetic phycosphere.</title>
        <authorList>
            <person name="Fu H."/>
            <person name="Moran M.A."/>
        </authorList>
    </citation>
    <scope>NUCLEOTIDE SEQUENCE [LARGE SCALE GENOMIC DNA]</scope>
    <source>
        <strain evidence="5 6">HF1</strain>
    </source>
</reference>
<proteinExistence type="inferred from homology"/>
<keyword evidence="4" id="KW-1133">Transmembrane helix</keyword>
<sequence length="273" mass="30329">MFNTYKPQSMWASALNIAELTFHSTVREIRKGHKNAIVGLLLNMLQALIFVGAFYAMFQILGVSRAQIRGDFLLYIMSGVFLFMTHAKAMGAVFGAEGATSSILKHAPLNSIIMIASAALASLYTQVLSMVTILYVYHVIGNPIEIDDPVGAMAMFLLAWFSGIGVGIIFLSMKPWFPDFARIAQTVYARTNMIASGKMFVANATPGYILVLFEWNPLFHCIDQERGYVFENYFPHHSSIWYPVVVSIACLVLGLMAEFFTRRHASASWGAGR</sequence>
<name>A0ABX0VV57_9RHOB</name>
<dbReference type="PANTHER" id="PTHR30413">
    <property type="entry name" value="INNER MEMBRANE TRANSPORT PERMEASE"/>
    <property type="match status" value="1"/>
</dbReference>
<comment type="caution">
    <text evidence="5">The sequence shown here is derived from an EMBL/GenBank/DDBJ whole genome shotgun (WGS) entry which is preliminary data.</text>
</comment>
<gene>
    <name evidence="5" type="ORF">HCZ30_03475</name>
</gene>
<dbReference type="EMBL" id="JAATOP010000002">
    <property type="protein sequence ID" value="NIY71493.1"/>
    <property type="molecule type" value="Genomic_DNA"/>
</dbReference>
<keyword evidence="4" id="KW-0812">Transmembrane</keyword>
<evidence type="ECO:0000313" key="6">
    <source>
        <dbReference type="Proteomes" id="UP000709466"/>
    </source>
</evidence>
<feature type="transmembrane region" description="Helical" evidence="4">
    <location>
        <begin position="37"/>
        <end position="60"/>
    </location>
</feature>
<evidence type="ECO:0000256" key="1">
    <source>
        <dbReference type="ARBA" id="ARBA00004429"/>
    </source>
</evidence>
<organism evidence="5 6">
    <name type="scientific">Marivivens donghaensis</name>
    <dbReference type="NCBI Taxonomy" id="1699413"/>
    <lineage>
        <taxon>Bacteria</taxon>
        <taxon>Pseudomonadati</taxon>
        <taxon>Pseudomonadota</taxon>
        <taxon>Alphaproteobacteria</taxon>
        <taxon>Rhodobacterales</taxon>
        <taxon>Paracoccaceae</taxon>
        <taxon>Marivivens group</taxon>
        <taxon>Marivivens</taxon>
    </lineage>
</organism>
<evidence type="ECO:0000256" key="4">
    <source>
        <dbReference type="SAM" id="Phobius"/>
    </source>
</evidence>
<dbReference type="PANTHER" id="PTHR30413:SF8">
    <property type="entry name" value="TRANSPORT PERMEASE PROTEIN"/>
    <property type="match status" value="1"/>
</dbReference>
<keyword evidence="6" id="KW-1185">Reference proteome</keyword>
<comment type="similarity">
    <text evidence="2">Belongs to the ABC-2 integral membrane protein family.</text>
</comment>
<feature type="transmembrane region" description="Helical" evidence="4">
    <location>
        <begin position="193"/>
        <end position="213"/>
    </location>
</feature>
<comment type="subcellular location">
    <subcellularLocation>
        <location evidence="1">Cell inner membrane</location>
        <topology evidence="1">Multi-pass membrane protein</topology>
    </subcellularLocation>
</comment>
<feature type="transmembrane region" description="Helical" evidence="4">
    <location>
        <begin position="150"/>
        <end position="172"/>
    </location>
</feature>
<evidence type="ECO:0000256" key="2">
    <source>
        <dbReference type="ARBA" id="ARBA00007783"/>
    </source>
</evidence>
<keyword evidence="3" id="KW-0813">Transport</keyword>
<feature type="transmembrane region" description="Helical" evidence="4">
    <location>
        <begin position="112"/>
        <end position="138"/>
    </location>
</feature>
<evidence type="ECO:0000256" key="3">
    <source>
        <dbReference type="ARBA" id="ARBA00022448"/>
    </source>
</evidence>
<evidence type="ECO:0000313" key="5">
    <source>
        <dbReference type="EMBL" id="NIY71493.1"/>
    </source>
</evidence>